<dbReference type="Pfam" id="PF02518">
    <property type="entry name" value="HATPase_c"/>
    <property type="match status" value="1"/>
</dbReference>
<keyword evidence="4" id="KW-0812">Transmembrane</keyword>
<evidence type="ECO:0000256" key="1">
    <source>
        <dbReference type="ARBA" id="ARBA00022679"/>
    </source>
</evidence>
<keyword evidence="7" id="KW-1185">Reference proteome</keyword>
<dbReference type="PANTHER" id="PTHR24421">
    <property type="entry name" value="NITRATE/NITRITE SENSOR PROTEIN NARX-RELATED"/>
    <property type="match status" value="1"/>
</dbReference>
<evidence type="ECO:0000259" key="5">
    <source>
        <dbReference type="PROSITE" id="PS50109"/>
    </source>
</evidence>
<dbReference type="Gene3D" id="2.60.120.260">
    <property type="entry name" value="Galactose-binding domain-like"/>
    <property type="match status" value="1"/>
</dbReference>
<dbReference type="SMART" id="SM00387">
    <property type="entry name" value="HATPase_c"/>
    <property type="match status" value="1"/>
</dbReference>
<dbReference type="InterPro" id="IPR003594">
    <property type="entry name" value="HATPase_dom"/>
</dbReference>
<dbReference type="InterPro" id="IPR005467">
    <property type="entry name" value="His_kinase_dom"/>
</dbReference>
<dbReference type="SUPFAM" id="SSF49785">
    <property type="entry name" value="Galactose-binding domain-like"/>
    <property type="match status" value="1"/>
</dbReference>
<dbReference type="SUPFAM" id="SSF55874">
    <property type="entry name" value="ATPase domain of HSP90 chaperone/DNA topoisomerase II/histidine kinase"/>
    <property type="match status" value="1"/>
</dbReference>
<dbReference type="CDD" id="cd16917">
    <property type="entry name" value="HATPase_UhpB-NarQ-NarX-like"/>
    <property type="match status" value="1"/>
</dbReference>
<dbReference type="GO" id="GO:0016301">
    <property type="term" value="F:kinase activity"/>
    <property type="evidence" value="ECO:0007669"/>
    <property type="project" value="UniProtKB-KW"/>
</dbReference>
<comment type="caution">
    <text evidence="6">The sequence shown here is derived from an EMBL/GenBank/DDBJ whole genome shotgun (WGS) entry which is preliminary data.</text>
</comment>
<gene>
    <name evidence="6" type="ORF">WKV53_23520</name>
</gene>
<evidence type="ECO:0000256" key="3">
    <source>
        <dbReference type="ARBA" id="ARBA00023012"/>
    </source>
</evidence>
<dbReference type="Pfam" id="PF07730">
    <property type="entry name" value="HisKA_3"/>
    <property type="match status" value="1"/>
</dbReference>
<dbReference type="PROSITE" id="PS50109">
    <property type="entry name" value="HIS_KIN"/>
    <property type="match status" value="1"/>
</dbReference>
<dbReference type="Proteomes" id="UP001371305">
    <property type="component" value="Unassembled WGS sequence"/>
</dbReference>
<dbReference type="InterPro" id="IPR011712">
    <property type="entry name" value="Sig_transdc_His_kin_sub3_dim/P"/>
</dbReference>
<organism evidence="6 7">
    <name type="scientific">Luteolibacter soli</name>
    <dbReference type="NCBI Taxonomy" id="3135280"/>
    <lineage>
        <taxon>Bacteria</taxon>
        <taxon>Pseudomonadati</taxon>
        <taxon>Verrucomicrobiota</taxon>
        <taxon>Verrucomicrobiia</taxon>
        <taxon>Verrucomicrobiales</taxon>
        <taxon>Verrucomicrobiaceae</taxon>
        <taxon>Luteolibacter</taxon>
    </lineage>
</organism>
<evidence type="ECO:0000313" key="7">
    <source>
        <dbReference type="Proteomes" id="UP001371305"/>
    </source>
</evidence>
<proteinExistence type="predicted"/>
<sequence>MIRQVALSVLCQLPLHAAVPENRGWEYEFAHRFSGRLTALENEQDSIRKSLPEFPNVPVADQGGTGGLASFYIGKEPDYQKDCLVDLRFPVPGNIDLVVLVPARRYGVDGLEAQFGLPDRFSVELLGQDGKVLRKIGEKSGLWADPVRSGHPFVFPVDPPLEAAGVRISATKLRLDADSASYVHAWSEAFAFSGERNLALGSTVTSSGDAPATAPWQWANSFLVDGMTPLGLPEEPAAQHMNVGWMTDKPKATDPVWVELDLGEEREFDAIRLFPAKRPTSDLPSGFGFPRRFNISIPQAGGEPVRKSVEMANPGHNPVLVQLGKCHGRSVKIEATELWKAYENYPAFLAFSEVEVLEGEKNVGLGAAVRSSGSMGAVVGSGVQYWIASSLSDGFGPDGKLVSQREWLLALDRRLGLEMREYQLQRESEAIIAGWRRGGLWGVTALAACGAFVLVYLPIRYRMREKRELSRVRERIAGDLHDEVGSNLGSIQMLADLAEGHAGATGPTRELKRIQRIAAETVSAVRDIVWLLRPQGDHRIGTVEHLRETSSIMLEPLEWEFTANEPAWQCEMSDESNRHLFLFFREALHNLLRHSGAKKAQIRVECDPSCFRLTVADDGCGIPPEKMERPSTLRALRQRVEALGADFKVESKPGEGTRLELGIPLMAKRTKKPAAEAKPGIAPG</sequence>
<protein>
    <submittedName>
        <fullName evidence="6">Histidine kinase</fullName>
    </submittedName>
</protein>
<dbReference type="InterPro" id="IPR008979">
    <property type="entry name" value="Galactose-bd-like_sf"/>
</dbReference>
<accession>A0ABU9B0H5</accession>
<keyword evidence="1" id="KW-0808">Transferase</keyword>
<dbReference type="Gene3D" id="3.30.565.10">
    <property type="entry name" value="Histidine kinase-like ATPase, C-terminal domain"/>
    <property type="match status" value="1"/>
</dbReference>
<evidence type="ECO:0000256" key="4">
    <source>
        <dbReference type="SAM" id="Phobius"/>
    </source>
</evidence>
<dbReference type="InterPro" id="IPR036890">
    <property type="entry name" value="HATPase_C_sf"/>
</dbReference>
<keyword evidence="4" id="KW-1133">Transmembrane helix</keyword>
<name>A0ABU9B0H5_9BACT</name>
<evidence type="ECO:0000313" key="6">
    <source>
        <dbReference type="EMBL" id="MEK7953504.1"/>
    </source>
</evidence>
<feature type="domain" description="Histidine kinase" evidence="5">
    <location>
        <begin position="580"/>
        <end position="667"/>
    </location>
</feature>
<reference evidence="6 7" key="1">
    <citation type="submission" date="2024-04" db="EMBL/GenBank/DDBJ databases">
        <title>Luteolibacter sp. isolated from soil.</title>
        <authorList>
            <person name="An J."/>
        </authorList>
    </citation>
    <scope>NUCLEOTIDE SEQUENCE [LARGE SCALE GENOMIC DNA]</scope>
    <source>
        <strain evidence="6 7">Y139</strain>
    </source>
</reference>
<keyword evidence="4" id="KW-0472">Membrane</keyword>
<feature type="transmembrane region" description="Helical" evidence="4">
    <location>
        <begin position="438"/>
        <end position="459"/>
    </location>
</feature>
<dbReference type="EMBL" id="JBBUKT010000012">
    <property type="protein sequence ID" value="MEK7953504.1"/>
    <property type="molecule type" value="Genomic_DNA"/>
</dbReference>
<dbReference type="Gene3D" id="1.20.5.1930">
    <property type="match status" value="1"/>
</dbReference>
<evidence type="ECO:0000256" key="2">
    <source>
        <dbReference type="ARBA" id="ARBA00022777"/>
    </source>
</evidence>
<keyword evidence="3" id="KW-0902">Two-component regulatory system</keyword>
<dbReference type="InterPro" id="IPR050482">
    <property type="entry name" value="Sensor_HK_TwoCompSys"/>
</dbReference>
<keyword evidence="2 6" id="KW-0418">Kinase</keyword>